<evidence type="ECO:0000256" key="2">
    <source>
        <dbReference type="RuleBase" id="RU362119"/>
    </source>
</evidence>
<feature type="domain" description="Calcineurin-like phosphoesterase" evidence="3">
    <location>
        <begin position="181"/>
        <end position="381"/>
    </location>
</feature>
<dbReference type="RefSeq" id="WP_041061259.1">
    <property type="nucleotide sequence ID" value="NZ_JXRR01000022.1"/>
</dbReference>
<keyword evidence="2 6" id="KW-0378">Hydrolase</keyword>
<dbReference type="Gene3D" id="3.60.21.10">
    <property type="match status" value="1"/>
</dbReference>
<dbReference type="EMBL" id="JXRR01000022">
    <property type="protein sequence ID" value="KIL43033.1"/>
    <property type="molecule type" value="Genomic_DNA"/>
</dbReference>
<evidence type="ECO:0000256" key="1">
    <source>
        <dbReference type="ARBA" id="ARBA00022729"/>
    </source>
</evidence>
<dbReference type="InterPro" id="IPR008334">
    <property type="entry name" value="5'-Nucleotdase_C"/>
</dbReference>
<dbReference type="PATRIC" id="fig|220754.4.peg.3452"/>
<feature type="domain" description="5'-Nucleotidase C-terminal" evidence="5">
    <location>
        <begin position="455"/>
        <end position="608"/>
    </location>
</feature>
<dbReference type="Pfam" id="PF00149">
    <property type="entry name" value="Metallophos"/>
    <property type="match status" value="1"/>
</dbReference>
<dbReference type="PANTHER" id="PTHR11575">
    <property type="entry name" value="5'-NUCLEOTIDASE-RELATED"/>
    <property type="match status" value="1"/>
</dbReference>
<dbReference type="InterPro" id="IPR036907">
    <property type="entry name" value="5'-Nucleotdase_C_sf"/>
</dbReference>
<dbReference type="AlphaFoldDB" id="A0A0C2VGD2"/>
<dbReference type="CDD" id="cd00845">
    <property type="entry name" value="MPP_UshA_N_like"/>
    <property type="match status" value="1"/>
</dbReference>
<evidence type="ECO:0000259" key="5">
    <source>
        <dbReference type="Pfam" id="PF02872"/>
    </source>
</evidence>
<feature type="signal peptide" evidence="2">
    <location>
        <begin position="1"/>
        <end position="23"/>
    </location>
</feature>
<dbReference type="SUPFAM" id="SSF55816">
    <property type="entry name" value="5'-nucleotidase (syn. UDP-sugar hydrolase), C-terminal domain"/>
    <property type="match status" value="1"/>
</dbReference>
<evidence type="ECO:0000259" key="4">
    <source>
        <dbReference type="Pfam" id="PF00395"/>
    </source>
</evidence>
<dbReference type="EC" id="3.1.26.5" evidence="6"/>
<dbReference type="PRINTS" id="PR01607">
    <property type="entry name" value="APYRASEFAMLY"/>
</dbReference>
<sequence>MKVGLKALFIILLTFSLSFSTFTASTDASMAPAKHDKITGAVFLKELVATLGIDLQTPAELPFDDVLPADEPYIDAAMRVGILDEKMIEEFGPNEKITKEQAYVFLIRSLNLRDYYSVRHLHSYKDFRAIKPAYIKEMSAAAALGLIETHQRKTIQPKKPLTYYDFTSLMDTFEETFEMTPIIHTNDFHGRILHNEEQGEMGLAKVAEIVDNVRNDHHDAFLFDMGDTLHGTAVVNNFEGQPAIEAMNEMGFDAMVPGNHDFNYGNEQLLEAAEEMNFPLISGNILKNGDPYLEDHIVLERDGKKYGVVGMTATDTAVKTSPKNLEGIVFEDEVTRTQEIVDAIEDEVDHIILLSHSGLETDERIADQVEGVDLILGGHSHDTLETPVKYNEAYVSQAFEYGKALGQTNLVFHDDKLIGVNGFLYRDDSSIEGKSEINTIIQPYKDEVDALLNVVIGSTDVKLEGDRRLVRTQETNLGNLIADSMRSTLGSDIAFTNGGGIRASIEAGEVTRGDVEEVLPFVNTLVQMKIDGAAIKAALEHSVRLAPGENGGFLHISGMSFTYDPSQAAGSRVKEVLIGGEPLDESNEYTVATNDFTAIGGDGYTMFGEEFIEYNSGELLSAILIEAIASGQEIPSVEGRIVAE</sequence>
<dbReference type="Pfam" id="PF00395">
    <property type="entry name" value="SLH"/>
    <property type="match status" value="1"/>
</dbReference>
<keyword evidence="7" id="KW-1185">Reference proteome</keyword>
<feature type="domain" description="SLH" evidence="4">
    <location>
        <begin position="123"/>
        <end position="163"/>
    </location>
</feature>
<evidence type="ECO:0000313" key="7">
    <source>
        <dbReference type="Proteomes" id="UP000031972"/>
    </source>
</evidence>
<evidence type="ECO:0000259" key="3">
    <source>
        <dbReference type="Pfam" id="PF00149"/>
    </source>
</evidence>
<feature type="chain" id="PRO_5039762572" evidence="2">
    <location>
        <begin position="24"/>
        <end position="644"/>
    </location>
</feature>
<dbReference type="GO" id="GO:0004526">
    <property type="term" value="F:ribonuclease P activity"/>
    <property type="evidence" value="ECO:0007669"/>
    <property type="project" value="UniProtKB-EC"/>
</dbReference>
<evidence type="ECO:0000313" key="6">
    <source>
        <dbReference type="EMBL" id="KIL43033.1"/>
    </source>
</evidence>
<dbReference type="PANTHER" id="PTHR11575:SF24">
    <property type="entry name" value="5'-NUCLEOTIDASE"/>
    <property type="match status" value="1"/>
</dbReference>
<dbReference type="GO" id="GO:0000166">
    <property type="term" value="F:nucleotide binding"/>
    <property type="evidence" value="ECO:0007669"/>
    <property type="project" value="UniProtKB-KW"/>
</dbReference>
<protein>
    <submittedName>
        <fullName evidence="6">Protein UshA</fullName>
        <ecNumber evidence="6">3.1.26.5</ecNumber>
    </submittedName>
</protein>
<reference evidence="6 7" key="1">
    <citation type="submission" date="2015-01" db="EMBL/GenBank/DDBJ databases">
        <title>Jeotgalibacillus campisalis genome sequencing.</title>
        <authorList>
            <person name="Goh K.M."/>
            <person name="Chan K.-G."/>
            <person name="Yaakop A.S."/>
            <person name="Ee R."/>
            <person name="Gan H.M."/>
            <person name="Chan C.S."/>
        </authorList>
    </citation>
    <scope>NUCLEOTIDE SEQUENCE [LARGE SCALE GENOMIC DNA]</scope>
    <source>
        <strain evidence="6 7">SF-57</strain>
    </source>
</reference>
<dbReference type="Gene3D" id="3.90.780.10">
    <property type="entry name" value="5'-Nucleotidase, C-terminal domain"/>
    <property type="match status" value="1"/>
</dbReference>
<dbReference type="InterPro" id="IPR006179">
    <property type="entry name" value="5_nucleotidase/apyrase"/>
</dbReference>
<dbReference type="SUPFAM" id="SSF56300">
    <property type="entry name" value="Metallo-dependent phosphatases"/>
    <property type="match status" value="1"/>
</dbReference>
<dbReference type="GO" id="GO:0009166">
    <property type="term" value="P:nucleotide catabolic process"/>
    <property type="evidence" value="ECO:0007669"/>
    <property type="project" value="InterPro"/>
</dbReference>
<dbReference type="Pfam" id="PF02872">
    <property type="entry name" value="5_nucleotid_C"/>
    <property type="match status" value="1"/>
</dbReference>
<comment type="caution">
    <text evidence="6">The sequence shown here is derived from an EMBL/GenBank/DDBJ whole genome shotgun (WGS) entry which is preliminary data.</text>
</comment>
<dbReference type="InterPro" id="IPR001119">
    <property type="entry name" value="SLH_dom"/>
</dbReference>
<proteinExistence type="inferred from homology"/>
<keyword evidence="1 2" id="KW-0732">Signal</keyword>
<accession>A0A0C2VGD2</accession>
<organism evidence="6 7">
    <name type="scientific">Jeotgalibacillus campisalis</name>
    <dbReference type="NCBI Taxonomy" id="220754"/>
    <lineage>
        <taxon>Bacteria</taxon>
        <taxon>Bacillati</taxon>
        <taxon>Bacillota</taxon>
        <taxon>Bacilli</taxon>
        <taxon>Bacillales</taxon>
        <taxon>Caryophanaceae</taxon>
        <taxon>Jeotgalibacillus</taxon>
    </lineage>
</organism>
<dbReference type="Proteomes" id="UP000031972">
    <property type="component" value="Unassembled WGS sequence"/>
</dbReference>
<dbReference type="InterPro" id="IPR029052">
    <property type="entry name" value="Metallo-depent_PP-like"/>
</dbReference>
<keyword evidence="2" id="KW-0547">Nucleotide-binding</keyword>
<comment type="similarity">
    <text evidence="2">Belongs to the 5'-nucleotidase family.</text>
</comment>
<gene>
    <name evidence="6" type="ORF">KR50_34360</name>
</gene>
<dbReference type="InterPro" id="IPR004843">
    <property type="entry name" value="Calcineurin-like_PHP"/>
</dbReference>
<name>A0A0C2VGD2_9BACL</name>